<feature type="signal peptide" evidence="2">
    <location>
        <begin position="1"/>
        <end position="28"/>
    </location>
</feature>
<dbReference type="Proteomes" id="UP000192257">
    <property type="component" value="Unassembled WGS sequence"/>
</dbReference>
<keyword evidence="4" id="KW-1185">Reference proteome</keyword>
<name>A0A1X0NDR3_9TRYP</name>
<evidence type="ECO:0000313" key="4">
    <source>
        <dbReference type="Proteomes" id="UP000192257"/>
    </source>
</evidence>
<protein>
    <submittedName>
        <fullName evidence="3">Uncharacterized protein</fullName>
    </submittedName>
</protein>
<evidence type="ECO:0000256" key="1">
    <source>
        <dbReference type="SAM" id="MobiDB-lite"/>
    </source>
</evidence>
<sequence>MAVMKMMMGHVLCLLPFFLYCFCGSVMANQHQGYRGVHGAPGLAGVPGGVYPDPLGPHAGIPGVPGVGVPPKHLVPQPGIHPPGGIAGVSGANRQPAWFPAGVPHGTKHGPQPAPAA</sequence>
<proteinExistence type="predicted"/>
<feature type="chain" id="PRO_5012552327" evidence="2">
    <location>
        <begin position="29"/>
        <end position="117"/>
    </location>
</feature>
<dbReference type="AlphaFoldDB" id="A0A1X0NDR3"/>
<feature type="non-terminal residue" evidence="3">
    <location>
        <position position="117"/>
    </location>
</feature>
<comment type="caution">
    <text evidence="3">The sequence shown here is derived from an EMBL/GenBank/DDBJ whole genome shotgun (WGS) entry which is preliminary data.</text>
</comment>
<gene>
    <name evidence="3" type="ORF">TM35_001141000</name>
</gene>
<dbReference type="VEuPathDB" id="TriTrypDB:TM35_001141000"/>
<feature type="region of interest" description="Disordered" evidence="1">
    <location>
        <begin position="97"/>
        <end position="117"/>
    </location>
</feature>
<organism evidence="3 4">
    <name type="scientific">Trypanosoma theileri</name>
    <dbReference type="NCBI Taxonomy" id="67003"/>
    <lineage>
        <taxon>Eukaryota</taxon>
        <taxon>Discoba</taxon>
        <taxon>Euglenozoa</taxon>
        <taxon>Kinetoplastea</taxon>
        <taxon>Metakinetoplastina</taxon>
        <taxon>Trypanosomatida</taxon>
        <taxon>Trypanosomatidae</taxon>
        <taxon>Trypanosoma</taxon>
    </lineage>
</organism>
<dbReference type="EMBL" id="NBCO01000114">
    <property type="protein sequence ID" value="ORC81505.1"/>
    <property type="molecule type" value="Genomic_DNA"/>
</dbReference>
<reference evidence="3 4" key="1">
    <citation type="submission" date="2017-03" db="EMBL/GenBank/DDBJ databases">
        <title>An alternative strategy for trypanosome survival in the mammalian bloodstream revealed through genome and transcriptome analysis of the ubiquitous bovine parasite Trypanosoma (Megatrypanum) theileri.</title>
        <authorList>
            <person name="Kelly S."/>
            <person name="Ivens A."/>
            <person name="Mott A."/>
            <person name="O'Neill E."/>
            <person name="Emms D."/>
            <person name="Macleod O."/>
            <person name="Voorheis P."/>
            <person name="Matthews J."/>
            <person name="Matthews K."/>
            <person name="Carrington M."/>
        </authorList>
    </citation>
    <scope>NUCLEOTIDE SEQUENCE [LARGE SCALE GENOMIC DNA]</scope>
    <source>
        <strain evidence="3">Edinburgh</strain>
    </source>
</reference>
<evidence type="ECO:0000256" key="2">
    <source>
        <dbReference type="SAM" id="SignalP"/>
    </source>
</evidence>
<dbReference type="RefSeq" id="XP_028876958.1">
    <property type="nucleotide sequence ID" value="XM_029031737.1"/>
</dbReference>
<accession>A0A1X0NDR3</accession>
<keyword evidence="2" id="KW-0732">Signal</keyword>
<evidence type="ECO:0000313" key="3">
    <source>
        <dbReference type="EMBL" id="ORC81505.1"/>
    </source>
</evidence>
<dbReference type="GeneID" id="39991517"/>